<dbReference type="RefSeq" id="WP_207352367.1">
    <property type="nucleotide sequence ID" value="NZ_JAFMPY010000025.1"/>
</dbReference>
<gene>
    <name evidence="1" type="ORF">J1C47_18960</name>
</gene>
<organism evidence="1 2">
    <name type="scientific">Jiella sonneratiae</name>
    <dbReference type="NCBI Taxonomy" id="2816856"/>
    <lineage>
        <taxon>Bacteria</taxon>
        <taxon>Pseudomonadati</taxon>
        <taxon>Pseudomonadota</taxon>
        <taxon>Alphaproteobacteria</taxon>
        <taxon>Hyphomicrobiales</taxon>
        <taxon>Aurantimonadaceae</taxon>
        <taxon>Jiella</taxon>
    </lineage>
</organism>
<proteinExistence type="predicted"/>
<dbReference type="EMBL" id="JAFMPY010000025">
    <property type="protein sequence ID" value="MBO0905730.1"/>
    <property type="molecule type" value="Genomic_DNA"/>
</dbReference>
<name>A0ABS3J7V6_9HYPH</name>
<comment type="caution">
    <text evidence="1">The sequence shown here is derived from an EMBL/GenBank/DDBJ whole genome shotgun (WGS) entry which is preliminary data.</text>
</comment>
<dbReference type="Proteomes" id="UP000664288">
    <property type="component" value="Unassembled WGS sequence"/>
</dbReference>
<dbReference type="SUPFAM" id="SSF52540">
    <property type="entry name" value="P-loop containing nucleoside triphosphate hydrolases"/>
    <property type="match status" value="1"/>
</dbReference>
<accession>A0ABS3J7V6</accession>
<protein>
    <recommendedName>
        <fullName evidence="3">Sulfotransferase family protein</fullName>
    </recommendedName>
</protein>
<sequence>MARELVIHIGHGKTGTSFIQSTLAINRARLEEFGWTYPQHPSFAVAAKGFVSSGNGAVLLGSDFAADRRIVVSGESLFHQLAKDAAIEQHLLRHDCPVRVILYARNVFDMLVSSWGQSVKRGGKSDDLNTFLRDRRDGHHARVLWWIDAAGRYGFPLALANYSNRKAALFDHFAVAAFGEAAPELLQEMTYPKEPVNRSLTESEYRLQAAFNRHVTRSASYISDQLVNRLPTIRAEIPYIERASYEAVAARYRRTVDAINAKLDPADHLLIEPYEALERSFNPKAGDAITLSERQMDVLAASIGAKLQGLLAPEDARCLRDAALKIAARQRPGAGDVLALLRIAQRVLPEDEATMRAVEDLEATLRSREASADDTRWQAVSARLRGWFGLRR</sequence>
<evidence type="ECO:0000313" key="1">
    <source>
        <dbReference type="EMBL" id="MBO0905730.1"/>
    </source>
</evidence>
<evidence type="ECO:0000313" key="2">
    <source>
        <dbReference type="Proteomes" id="UP000664288"/>
    </source>
</evidence>
<evidence type="ECO:0008006" key="3">
    <source>
        <dbReference type="Google" id="ProtNLM"/>
    </source>
</evidence>
<keyword evidence="2" id="KW-1185">Reference proteome</keyword>
<dbReference type="InterPro" id="IPR027417">
    <property type="entry name" value="P-loop_NTPase"/>
</dbReference>
<reference evidence="1 2" key="1">
    <citation type="submission" date="2021-03" db="EMBL/GenBank/DDBJ databases">
        <title>Whole genome sequence of Jiella sp. MQZ13P-4.</title>
        <authorList>
            <person name="Tuo L."/>
        </authorList>
    </citation>
    <scope>NUCLEOTIDE SEQUENCE [LARGE SCALE GENOMIC DNA]</scope>
    <source>
        <strain evidence="1 2">MQZ13P-4</strain>
    </source>
</reference>